<dbReference type="Pfam" id="PF01753">
    <property type="entry name" value="zf-MYND"/>
    <property type="match status" value="1"/>
</dbReference>
<feature type="region of interest" description="Disordered" evidence="11">
    <location>
        <begin position="582"/>
        <end position="616"/>
    </location>
</feature>
<comment type="caution">
    <text evidence="14">The sequence shown here is derived from an EMBL/GenBank/DDBJ whole genome shotgun (WGS) entry which is preliminary data.</text>
</comment>
<reference evidence="14" key="1">
    <citation type="submission" date="2023-06" db="EMBL/GenBank/DDBJ databases">
        <title>Genome-scale phylogeny and comparative genomics of the fungal order Sordariales.</title>
        <authorList>
            <consortium name="Lawrence Berkeley National Laboratory"/>
            <person name="Hensen N."/>
            <person name="Bonometti L."/>
            <person name="Westerberg I."/>
            <person name="Brannstrom I.O."/>
            <person name="Guillou S."/>
            <person name="Cros-Aarteil S."/>
            <person name="Calhoun S."/>
            <person name="Haridas S."/>
            <person name="Kuo A."/>
            <person name="Mondo S."/>
            <person name="Pangilinan J."/>
            <person name="Riley R."/>
            <person name="Labutti K."/>
            <person name="Andreopoulos B."/>
            <person name="Lipzen A."/>
            <person name="Chen C."/>
            <person name="Yanf M."/>
            <person name="Daum C."/>
            <person name="Ng V."/>
            <person name="Clum A."/>
            <person name="Steindorff A."/>
            <person name="Ohm R."/>
            <person name="Martin F."/>
            <person name="Silar P."/>
            <person name="Natvig D."/>
            <person name="Lalanne C."/>
            <person name="Gautier V."/>
            <person name="Ament-Velasquez S.L."/>
            <person name="Kruys A."/>
            <person name="Hutchinson M.I."/>
            <person name="Powell A.J."/>
            <person name="Barry K."/>
            <person name="Miller A.N."/>
            <person name="Grigoriev I.V."/>
            <person name="Debuchy R."/>
            <person name="Gladieux P."/>
            <person name="Thoren M.H."/>
            <person name="Johannesson H."/>
        </authorList>
    </citation>
    <scope>NUCLEOTIDE SEQUENCE</scope>
    <source>
        <strain evidence="14">8032-3</strain>
    </source>
</reference>
<dbReference type="Pfam" id="PF00075">
    <property type="entry name" value="RNase_H"/>
    <property type="match status" value="1"/>
</dbReference>
<dbReference type="SUPFAM" id="SSF53098">
    <property type="entry name" value="Ribonuclease H-like"/>
    <property type="match status" value="1"/>
</dbReference>
<keyword evidence="8" id="KW-0378">Hydrolase</keyword>
<evidence type="ECO:0000256" key="10">
    <source>
        <dbReference type="PROSITE-ProRule" id="PRU00134"/>
    </source>
</evidence>
<dbReference type="PANTHER" id="PTHR10642">
    <property type="entry name" value="RIBONUCLEASE H1"/>
    <property type="match status" value="1"/>
</dbReference>
<feature type="domain" description="RNase H type-1" evidence="13">
    <location>
        <begin position="425"/>
        <end position="588"/>
    </location>
</feature>
<evidence type="ECO:0000313" key="15">
    <source>
        <dbReference type="Proteomes" id="UP001244011"/>
    </source>
</evidence>
<dbReference type="PROSITE" id="PS50865">
    <property type="entry name" value="ZF_MYND_2"/>
    <property type="match status" value="1"/>
</dbReference>
<keyword evidence="6" id="KW-0255">Endonuclease</keyword>
<dbReference type="SUPFAM" id="SSF144232">
    <property type="entry name" value="HIT/MYND zinc finger-like"/>
    <property type="match status" value="1"/>
</dbReference>
<proteinExistence type="inferred from homology"/>
<evidence type="ECO:0000256" key="7">
    <source>
        <dbReference type="ARBA" id="ARBA00022771"/>
    </source>
</evidence>
<comment type="catalytic activity">
    <reaction evidence="1">
        <text>Endonucleolytic cleavage to 5'-phosphomonoester.</text>
        <dbReference type="EC" id="3.1.26.4"/>
    </reaction>
</comment>
<name>A0AAJ0BVT8_9PEZI</name>
<evidence type="ECO:0000259" key="12">
    <source>
        <dbReference type="PROSITE" id="PS50865"/>
    </source>
</evidence>
<sequence>MEDDYDSDTSDGDIFPCGLAPQGCAVCGSNFRLLRCDSCEIVSYCGTTHQSAHQLKHKATCAAIRKSREALEREEAALREHPGDSSLPADVFNTGVGHFWGIRGTRDYMSARVTAAEALLRVNTVVAVEKALGHCTDLLRLCRGDNLRVRNIIPGLLLRLGREQECYDFLKWWAVIDNKAHYNGYYDWDDVTLPYLDIRDADAFEPIDMFCSGNSSLSHLVILTLLKLRMRLDLTASEEPEFGYGFDDSDAEFDRPVGRLVRAKLRTLDMRYVSRTVKALEGQYRRLCRAVNDANPYFWGALVDEAEETPAPPTHYRPGSTEEADLVLYQCKSAWRESEDAIIMIDSETWRFTRVYEGPAAVAGAGDGRSKGPEGRAKNMEKRRATGNVFPSRFKPSPPTSSPAELFPPTTMSRRQTVRFVYRNDRRKVLVYADGACANNGQPDPRAGWAVVCGPSNRGDESNSCVVSGRLENKGPFGDDSVATSNRAELRAAIAVLRLCDWRGEGFDSVVIATDSSYVVDGATSWVKGWVRNGWKTRTGGDVKNRDLWDLLLGEVERWKDHGLHVELWRIPRELNGDADTAAKQATDEGPAEVEFRDIGIGPSQTPSQTTTAGTEPGPRILALCLDYESLFDDVFGDLVSHLTSKAKMERATTEEAALGILSQEPPPSVILVADAALTRRRKLWERVIDRLREGATVVLAGCFSSMVTMGQFNRFFARAGLPWEQGSYHRTTVSLRRGVVGAHLASRLPSAYSLKAVFVKNVERSAAWYTPSETPAEAAVVFADVGLGKLGYVGDVNGEKSSEAVVLAMCGLLD</sequence>
<evidence type="ECO:0000256" key="6">
    <source>
        <dbReference type="ARBA" id="ARBA00022759"/>
    </source>
</evidence>
<dbReference type="GO" id="GO:0004523">
    <property type="term" value="F:RNA-DNA hybrid ribonuclease activity"/>
    <property type="evidence" value="ECO:0007669"/>
    <property type="project" value="UniProtKB-EC"/>
</dbReference>
<dbReference type="InterPro" id="IPR050092">
    <property type="entry name" value="RNase_H"/>
</dbReference>
<keyword evidence="5" id="KW-0479">Metal-binding</keyword>
<dbReference type="PROSITE" id="PS01360">
    <property type="entry name" value="ZF_MYND_1"/>
    <property type="match status" value="1"/>
</dbReference>
<dbReference type="InterPro" id="IPR012337">
    <property type="entry name" value="RNaseH-like_sf"/>
</dbReference>
<protein>
    <recommendedName>
        <fullName evidence="3">ribonuclease H</fullName>
        <ecNumber evidence="3">3.1.26.4</ecNumber>
    </recommendedName>
</protein>
<dbReference type="Gene3D" id="6.10.140.2220">
    <property type="match status" value="1"/>
</dbReference>
<dbReference type="PANTHER" id="PTHR10642:SF26">
    <property type="entry name" value="RIBONUCLEASE H1"/>
    <property type="match status" value="1"/>
</dbReference>
<comment type="similarity">
    <text evidence="2">Belongs to the RNase H family.</text>
</comment>
<feature type="domain" description="MYND-type" evidence="12">
    <location>
        <begin position="24"/>
        <end position="61"/>
    </location>
</feature>
<keyword evidence="4" id="KW-0540">Nuclease</keyword>
<dbReference type="Proteomes" id="UP001244011">
    <property type="component" value="Unassembled WGS sequence"/>
</dbReference>
<evidence type="ECO:0000256" key="1">
    <source>
        <dbReference type="ARBA" id="ARBA00000077"/>
    </source>
</evidence>
<evidence type="ECO:0000256" key="4">
    <source>
        <dbReference type="ARBA" id="ARBA00022722"/>
    </source>
</evidence>
<organism evidence="14 15">
    <name type="scientific">Phialemonium atrogriseum</name>
    <dbReference type="NCBI Taxonomy" id="1093897"/>
    <lineage>
        <taxon>Eukaryota</taxon>
        <taxon>Fungi</taxon>
        <taxon>Dikarya</taxon>
        <taxon>Ascomycota</taxon>
        <taxon>Pezizomycotina</taxon>
        <taxon>Sordariomycetes</taxon>
        <taxon>Sordariomycetidae</taxon>
        <taxon>Cephalothecales</taxon>
        <taxon>Cephalothecaceae</taxon>
        <taxon>Phialemonium</taxon>
    </lineage>
</organism>
<keyword evidence="15" id="KW-1185">Reference proteome</keyword>
<evidence type="ECO:0000256" key="3">
    <source>
        <dbReference type="ARBA" id="ARBA00012180"/>
    </source>
</evidence>
<evidence type="ECO:0000313" key="14">
    <source>
        <dbReference type="EMBL" id="KAK1764343.1"/>
    </source>
</evidence>
<dbReference type="EC" id="3.1.26.4" evidence="3"/>
<feature type="region of interest" description="Disordered" evidence="11">
    <location>
        <begin position="364"/>
        <end position="409"/>
    </location>
</feature>
<keyword evidence="7 10" id="KW-0863">Zinc-finger</keyword>
<evidence type="ECO:0000256" key="11">
    <source>
        <dbReference type="SAM" id="MobiDB-lite"/>
    </source>
</evidence>
<dbReference type="RefSeq" id="XP_060280556.1">
    <property type="nucleotide sequence ID" value="XM_060425288.1"/>
</dbReference>
<dbReference type="GO" id="GO:0008270">
    <property type="term" value="F:zinc ion binding"/>
    <property type="evidence" value="ECO:0007669"/>
    <property type="project" value="UniProtKB-KW"/>
</dbReference>
<dbReference type="PROSITE" id="PS50879">
    <property type="entry name" value="RNASE_H_1"/>
    <property type="match status" value="1"/>
</dbReference>
<dbReference type="GO" id="GO:0043137">
    <property type="term" value="P:DNA replication, removal of RNA primer"/>
    <property type="evidence" value="ECO:0007669"/>
    <property type="project" value="TreeGrafter"/>
</dbReference>
<keyword evidence="9" id="KW-0862">Zinc</keyword>
<dbReference type="InterPro" id="IPR002156">
    <property type="entry name" value="RNaseH_domain"/>
</dbReference>
<dbReference type="InterPro" id="IPR002893">
    <property type="entry name" value="Znf_MYND"/>
</dbReference>
<evidence type="ECO:0000256" key="9">
    <source>
        <dbReference type="ARBA" id="ARBA00022833"/>
    </source>
</evidence>
<gene>
    <name evidence="14" type="ORF">QBC33DRAFT_478301</name>
</gene>
<evidence type="ECO:0000256" key="5">
    <source>
        <dbReference type="ARBA" id="ARBA00022723"/>
    </source>
</evidence>
<evidence type="ECO:0000256" key="8">
    <source>
        <dbReference type="ARBA" id="ARBA00022801"/>
    </source>
</evidence>
<dbReference type="InterPro" id="IPR036397">
    <property type="entry name" value="RNaseH_sf"/>
</dbReference>
<evidence type="ECO:0000259" key="13">
    <source>
        <dbReference type="PROSITE" id="PS50879"/>
    </source>
</evidence>
<dbReference type="Gene3D" id="3.30.420.10">
    <property type="entry name" value="Ribonuclease H-like superfamily/Ribonuclease H"/>
    <property type="match status" value="1"/>
</dbReference>
<dbReference type="AlphaFoldDB" id="A0AAJ0BVT8"/>
<dbReference type="GO" id="GO:0003676">
    <property type="term" value="F:nucleic acid binding"/>
    <property type="evidence" value="ECO:0007669"/>
    <property type="project" value="InterPro"/>
</dbReference>
<feature type="compositionally biased region" description="Basic and acidic residues" evidence="11">
    <location>
        <begin position="368"/>
        <end position="384"/>
    </location>
</feature>
<dbReference type="CDD" id="cd13934">
    <property type="entry name" value="RNase_H_Dikarya_like"/>
    <property type="match status" value="1"/>
</dbReference>
<evidence type="ECO:0000256" key="2">
    <source>
        <dbReference type="ARBA" id="ARBA00005300"/>
    </source>
</evidence>
<dbReference type="GeneID" id="85308475"/>
<accession>A0AAJ0BVT8</accession>
<feature type="compositionally biased region" description="Polar residues" evidence="11">
    <location>
        <begin position="603"/>
        <end position="614"/>
    </location>
</feature>
<dbReference type="EMBL" id="MU839021">
    <property type="protein sequence ID" value="KAK1764343.1"/>
    <property type="molecule type" value="Genomic_DNA"/>
</dbReference>